<evidence type="ECO:0000313" key="8">
    <source>
        <dbReference type="Proteomes" id="UP000597762"/>
    </source>
</evidence>
<evidence type="ECO:0000256" key="4">
    <source>
        <dbReference type="SAM" id="MobiDB-lite"/>
    </source>
</evidence>
<feature type="domain" description="PDZ" evidence="6">
    <location>
        <begin position="158"/>
        <end position="230"/>
    </location>
</feature>
<evidence type="ECO:0000313" key="7">
    <source>
        <dbReference type="EMBL" id="CAE1166222.1"/>
    </source>
</evidence>
<evidence type="ECO:0000256" key="2">
    <source>
        <dbReference type="ARBA" id="ARBA00022737"/>
    </source>
</evidence>
<feature type="compositionally biased region" description="Polar residues" evidence="4">
    <location>
        <begin position="332"/>
        <end position="343"/>
    </location>
</feature>
<dbReference type="OrthoDB" id="6161571at2759"/>
<keyword evidence="2" id="KW-0677">Repeat</keyword>
<dbReference type="PANTHER" id="PTHR23116:SF36">
    <property type="entry name" value="HARMONIN"/>
    <property type="match status" value="1"/>
</dbReference>
<feature type="domain" description="PDZ" evidence="6">
    <location>
        <begin position="391"/>
        <end position="461"/>
    </location>
</feature>
<organism evidence="7 8">
    <name type="scientific">Acanthosepion pharaonis</name>
    <name type="common">Pharaoh cuttlefish</name>
    <name type="synonym">Sepia pharaonis</name>
    <dbReference type="NCBI Taxonomy" id="158019"/>
    <lineage>
        <taxon>Eukaryota</taxon>
        <taxon>Metazoa</taxon>
        <taxon>Spiralia</taxon>
        <taxon>Lophotrochozoa</taxon>
        <taxon>Mollusca</taxon>
        <taxon>Cephalopoda</taxon>
        <taxon>Coleoidea</taxon>
        <taxon>Decapodiformes</taxon>
        <taxon>Sepiida</taxon>
        <taxon>Sepiina</taxon>
        <taxon>Sepiidae</taxon>
        <taxon>Acanthosepion</taxon>
    </lineage>
</organism>
<sequence>MEKIEVSPDISYFPLSVTLFPPCSLTFSLSFIPSLSLTLTISLFSLLSLTNTSSFPINLQLAVSSFPFLSLCNTCSLALLLPLFLFLSENLSLSYSSSLSSLSNTHFPFSSFSPSHALFFSLFLSLSLFIEPHENIRWEDVPKESIYSMSNGSNMGKIVKLFINMSGATGLGCRIASGPSNHPGIFIQFVKKGGLAEEAGLEVGDQIMHVNETSFLNVSHSQAVVALKGSKHLEVTIRKGIGISLTDSAANDSVSTNAPTAHTESTTSTSSYTNPVTPKEEDIVFSQLERRTERRMAPRPPTDQPTNVNGHFEETTPEASSYEEDASRQELKTSSSIEDSQNENFVLKKQPAPLAPHVPNRQKNKCGSTCEDLTDMEARRLFSVDQIARRQIRLIKIRMNGPLGIEVEGGLNSPLDGRINVAAIFDGAAARQGGIHVGDQLMMADNIKLIDVSLIQAENVLDLAEKKTGELVKFIIAVAPPKYYEEEATYF</sequence>
<evidence type="ECO:0000256" key="3">
    <source>
        <dbReference type="ARBA" id="ARBA00023273"/>
    </source>
</evidence>
<accession>A0A812AXH3</accession>
<keyword evidence="5" id="KW-0812">Transmembrane</keyword>
<gene>
    <name evidence="7" type="ORF">SPHA_8771</name>
</gene>
<keyword evidence="3" id="KW-0966">Cell projection</keyword>
<evidence type="ECO:0000256" key="5">
    <source>
        <dbReference type="SAM" id="Phobius"/>
    </source>
</evidence>
<feature type="compositionally biased region" description="Polar residues" evidence="4">
    <location>
        <begin position="249"/>
        <end position="259"/>
    </location>
</feature>
<dbReference type="SMART" id="SM00228">
    <property type="entry name" value="PDZ"/>
    <property type="match status" value="2"/>
</dbReference>
<keyword evidence="5" id="KW-0472">Membrane</keyword>
<dbReference type="GO" id="GO:0005929">
    <property type="term" value="C:cilium"/>
    <property type="evidence" value="ECO:0007669"/>
    <property type="project" value="TreeGrafter"/>
</dbReference>
<feature type="compositionally biased region" description="Low complexity" evidence="4">
    <location>
        <begin position="260"/>
        <end position="277"/>
    </location>
</feature>
<dbReference type="EMBL" id="CAHIKZ030000285">
    <property type="protein sequence ID" value="CAE1166222.1"/>
    <property type="molecule type" value="Genomic_DNA"/>
</dbReference>
<dbReference type="Proteomes" id="UP000597762">
    <property type="component" value="Unassembled WGS sequence"/>
</dbReference>
<dbReference type="SUPFAM" id="SSF50156">
    <property type="entry name" value="PDZ domain-like"/>
    <property type="match status" value="2"/>
</dbReference>
<dbReference type="Gene3D" id="2.30.42.10">
    <property type="match status" value="2"/>
</dbReference>
<evidence type="ECO:0000256" key="1">
    <source>
        <dbReference type="ARBA" id="ARBA00004316"/>
    </source>
</evidence>
<dbReference type="InterPro" id="IPR001478">
    <property type="entry name" value="PDZ"/>
</dbReference>
<feature type="region of interest" description="Disordered" evidence="4">
    <location>
        <begin position="249"/>
        <end position="343"/>
    </location>
</feature>
<comment type="subcellular location">
    <subcellularLocation>
        <location evidence="1">Cell projection</location>
    </subcellularLocation>
</comment>
<name>A0A812AXH3_ACAPH</name>
<reference evidence="7" key="1">
    <citation type="submission" date="2021-01" db="EMBL/GenBank/DDBJ databases">
        <authorList>
            <person name="Li R."/>
            <person name="Bekaert M."/>
        </authorList>
    </citation>
    <scope>NUCLEOTIDE SEQUENCE</scope>
    <source>
        <strain evidence="7">Farmed</strain>
    </source>
</reference>
<protein>
    <submittedName>
        <fullName evidence="7">USH1C</fullName>
    </submittedName>
</protein>
<keyword evidence="5" id="KW-1133">Transmembrane helix</keyword>
<evidence type="ECO:0000259" key="6">
    <source>
        <dbReference type="PROSITE" id="PS50106"/>
    </source>
</evidence>
<feature type="compositionally biased region" description="Basic and acidic residues" evidence="4">
    <location>
        <begin position="278"/>
        <end position="296"/>
    </location>
</feature>
<dbReference type="GO" id="GO:0032426">
    <property type="term" value="C:stereocilium tip"/>
    <property type="evidence" value="ECO:0007669"/>
    <property type="project" value="TreeGrafter"/>
</dbReference>
<dbReference type="InterPro" id="IPR036034">
    <property type="entry name" value="PDZ_sf"/>
</dbReference>
<feature type="transmembrane region" description="Helical" evidence="5">
    <location>
        <begin position="25"/>
        <end position="49"/>
    </location>
</feature>
<dbReference type="Pfam" id="PF00595">
    <property type="entry name" value="PDZ"/>
    <property type="match status" value="2"/>
</dbReference>
<keyword evidence="8" id="KW-1185">Reference proteome</keyword>
<comment type="caution">
    <text evidence="7">The sequence shown here is derived from an EMBL/GenBank/DDBJ whole genome shotgun (WGS) entry which is preliminary data.</text>
</comment>
<feature type="transmembrane region" description="Helical" evidence="5">
    <location>
        <begin position="61"/>
        <end position="87"/>
    </location>
</feature>
<dbReference type="GO" id="GO:0005886">
    <property type="term" value="C:plasma membrane"/>
    <property type="evidence" value="ECO:0007669"/>
    <property type="project" value="TreeGrafter"/>
</dbReference>
<dbReference type="AlphaFoldDB" id="A0A812AXH3"/>
<dbReference type="GO" id="GO:0002142">
    <property type="term" value="C:stereocilia ankle link complex"/>
    <property type="evidence" value="ECO:0007669"/>
    <property type="project" value="TreeGrafter"/>
</dbReference>
<dbReference type="PROSITE" id="PS50106">
    <property type="entry name" value="PDZ"/>
    <property type="match status" value="2"/>
</dbReference>
<dbReference type="FunFam" id="2.30.42.10:FF:000281">
    <property type="entry name" value="Usher syndrome 1C"/>
    <property type="match status" value="1"/>
</dbReference>
<proteinExistence type="predicted"/>
<dbReference type="PANTHER" id="PTHR23116">
    <property type="entry name" value="PDZ DOMAIN CONTAINING WHIRLIN AND HARMONIN-RELATED"/>
    <property type="match status" value="1"/>
</dbReference>
<dbReference type="InterPro" id="IPR051844">
    <property type="entry name" value="USH2_Complex_Protein"/>
</dbReference>